<keyword evidence="6" id="KW-0804">Transcription</keyword>
<evidence type="ECO:0000256" key="4">
    <source>
        <dbReference type="ARBA" id="ARBA00023015"/>
    </source>
</evidence>
<feature type="binding site" evidence="7">
    <location>
        <position position="125"/>
    </location>
    <ligand>
        <name>Zn(2+)</name>
        <dbReference type="ChEBI" id="CHEBI:29105"/>
    </ligand>
</feature>
<dbReference type="GO" id="GO:0000976">
    <property type="term" value="F:transcription cis-regulatory region binding"/>
    <property type="evidence" value="ECO:0007669"/>
    <property type="project" value="TreeGrafter"/>
</dbReference>
<dbReference type="Proteomes" id="UP000184342">
    <property type="component" value="Unassembled WGS sequence"/>
</dbReference>
<dbReference type="PANTHER" id="PTHR33202:SF7">
    <property type="entry name" value="FERRIC UPTAKE REGULATION PROTEIN"/>
    <property type="match status" value="1"/>
</dbReference>
<feature type="binding site" evidence="7">
    <location>
        <position position="122"/>
    </location>
    <ligand>
        <name>Zn(2+)</name>
        <dbReference type="ChEBI" id="CHEBI:29105"/>
    </ligand>
</feature>
<dbReference type="RefSeq" id="WP_073992634.1">
    <property type="nucleotide sequence ID" value="NZ_FQYT01000003.1"/>
</dbReference>
<dbReference type="InterPro" id="IPR002481">
    <property type="entry name" value="FUR"/>
</dbReference>
<sequence>MKELKYSRQRESIKDFLMTRKDHPTAEEVYLNVRKTFPNISLGTVYRNLSLLTSIGSIQKISCGDSCERFDASTDSHYHFICRKCGCVMDMDMPDLSFINTLADKSFCGEIEGSVTYFFGLCEKCSQEYVDKPESKR</sequence>
<evidence type="ECO:0000256" key="1">
    <source>
        <dbReference type="ARBA" id="ARBA00007957"/>
    </source>
</evidence>
<dbReference type="GO" id="GO:1900376">
    <property type="term" value="P:regulation of secondary metabolite biosynthetic process"/>
    <property type="evidence" value="ECO:0007669"/>
    <property type="project" value="TreeGrafter"/>
</dbReference>
<gene>
    <name evidence="8" type="ORF">SAMN02745691_00350</name>
</gene>
<accession>A0A1M6BFH7</accession>
<dbReference type="GO" id="GO:0003700">
    <property type="term" value="F:DNA-binding transcription factor activity"/>
    <property type="evidence" value="ECO:0007669"/>
    <property type="project" value="InterPro"/>
</dbReference>
<feature type="binding site" evidence="7">
    <location>
        <position position="85"/>
    </location>
    <ligand>
        <name>Zn(2+)</name>
        <dbReference type="ChEBI" id="CHEBI:29105"/>
    </ligand>
</feature>
<dbReference type="SUPFAM" id="SSF46785">
    <property type="entry name" value="Winged helix' DNA-binding domain"/>
    <property type="match status" value="1"/>
</dbReference>
<dbReference type="EMBL" id="FQYT01000003">
    <property type="protein sequence ID" value="SHI47492.1"/>
    <property type="molecule type" value="Genomic_DNA"/>
</dbReference>
<dbReference type="OrthoDB" id="8659436at2"/>
<reference evidence="8 9" key="1">
    <citation type="submission" date="2016-11" db="EMBL/GenBank/DDBJ databases">
        <authorList>
            <person name="Jaros S."/>
            <person name="Januszkiewicz K."/>
            <person name="Wedrychowicz H."/>
        </authorList>
    </citation>
    <scope>NUCLEOTIDE SEQUENCE [LARGE SCALE GENOMIC DNA]</scope>
    <source>
        <strain evidence="8 9">DSM 15970</strain>
    </source>
</reference>
<dbReference type="Gene3D" id="3.30.1490.190">
    <property type="match status" value="1"/>
</dbReference>
<comment type="similarity">
    <text evidence="1">Belongs to the Fur family.</text>
</comment>
<dbReference type="PANTHER" id="PTHR33202">
    <property type="entry name" value="ZINC UPTAKE REGULATION PROTEIN"/>
    <property type="match status" value="1"/>
</dbReference>
<proteinExistence type="inferred from homology"/>
<dbReference type="GO" id="GO:0008270">
    <property type="term" value="F:zinc ion binding"/>
    <property type="evidence" value="ECO:0007669"/>
    <property type="project" value="TreeGrafter"/>
</dbReference>
<dbReference type="InterPro" id="IPR036388">
    <property type="entry name" value="WH-like_DNA-bd_sf"/>
</dbReference>
<name>A0A1M6BFH7_9FIRM</name>
<keyword evidence="5" id="KW-0238">DNA-binding</keyword>
<keyword evidence="7" id="KW-0479">Metal-binding</keyword>
<protein>
    <submittedName>
        <fullName evidence="8">Fur family transcriptional regulator, peroxide stress response regulator</fullName>
    </submittedName>
</protein>
<evidence type="ECO:0000313" key="8">
    <source>
        <dbReference type="EMBL" id="SHI47492.1"/>
    </source>
</evidence>
<dbReference type="InterPro" id="IPR043135">
    <property type="entry name" value="Fur_C"/>
</dbReference>
<dbReference type="STRING" id="1122934.SAMN02745691_00350"/>
<dbReference type="AlphaFoldDB" id="A0A1M6BFH7"/>
<keyword evidence="2" id="KW-0678">Repressor</keyword>
<evidence type="ECO:0000256" key="2">
    <source>
        <dbReference type="ARBA" id="ARBA00022491"/>
    </source>
</evidence>
<evidence type="ECO:0000256" key="3">
    <source>
        <dbReference type="ARBA" id="ARBA00022833"/>
    </source>
</evidence>
<organism evidence="8 9">
    <name type="scientific">Parasporobacterium paucivorans DSM 15970</name>
    <dbReference type="NCBI Taxonomy" id="1122934"/>
    <lineage>
        <taxon>Bacteria</taxon>
        <taxon>Bacillati</taxon>
        <taxon>Bacillota</taxon>
        <taxon>Clostridia</taxon>
        <taxon>Lachnospirales</taxon>
        <taxon>Lachnospiraceae</taxon>
        <taxon>Parasporobacterium</taxon>
    </lineage>
</organism>
<keyword evidence="9" id="KW-1185">Reference proteome</keyword>
<feature type="binding site" evidence="7">
    <location>
        <position position="82"/>
    </location>
    <ligand>
        <name>Zn(2+)</name>
        <dbReference type="ChEBI" id="CHEBI:29105"/>
    </ligand>
</feature>
<dbReference type="GO" id="GO:0045892">
    <property type="term" value="P:negative regulation of DNA-templated transcription"/>
    <property type="evidence" value="ECO:0007669"/>
    <property type="project" value="TreeGrafter"/>
</dbReference>
<keyword evidence="3 7" id="KW-0862">Zinc</keyword>
<evidence type="ECO:0000256" key="6">
    <source>
        <dbReference type="ARBA" id="ARBA00023163"/>
    </source>
</evidence>
<comment type="cofactor">
    <cofactor evidence="7">
        <name>Zn(2+)</name>
        <dbReference type="ChEBI" id="CHEBI:29105"/>
    </cofactor>
    <text evidence="7">Binds 1 zinc ion per subunit.</text>
</comment>
<keyword evidence="4" id="KW-0805">Transcription regulation</keyword>
<evidence type="ECO:0000256" key="5">
    <source>
        <dbReference type="ARBA" id="ARBA00023125"/>
    </source>
</evidence>
<dbReference type="Pfam" id="PF01475">
    <property type="entry name" value="FUR"/>
    <property type="match status" value="1"/>
</dbReference>
<dbReference type="Gene3D" id="1.10.10.10">
    <property type="entry name" value="Winged helix-like DNA-binding domain superfamily/Winged helix DNA-binding domain"/>
    <property type="match status" value="1"/>
</dbReference>
<dbReference type="InterPro" id="IPR036390">
    <property type="entry name" value="WH_DNA-bd_sf"/>
</dbReference>
<dbReference type="CDD" id="cd07153">
    <property type="entry name" value="Fur_like"/>
    <property type="match status" value="1"/>
</dbReference>
<evidence type="ECO:0000313" key="9">
    <source>
        <dbReference type="Proteomes" id="UP000184342"/>
    </source>
</evidence>
<evidence type="ECO:0000256" key="7">
    <source>
        <dbReference type="PIRSR" id="PIRSR602481-1"/>
    </source>
</evidence>